<sequence>MSQYPTQQPRGDHESTEKTIIISFEDSEAQRMQATLRKKLGPEHVSTRQGMGNSRLSYIEGWRIISIANEIFGFNGWRSSIQNLAIDFIDMSEGGRFNIGASCVVRVTLKDGTYREDVGFGMIENTKSKGQGLEKVKKEATTDALKRAMRQFGNVLGNCVYDKEFLKNLGQVPKQARERIQGDALFRYGDLEDQQNGGQQRELLCAAVQPNGAQDITAYQNSAQQNGAQDNVIHSHPQPPQHPQFQSANNIQRQPVAQPDAHRRIVGQHVNVGAEATFLGNGSLTAVDDNAADFDMDGLDDEGVLDMIEDLETDRPIIFDSPACFGRSGAFNPQQQQQQTPANSGNLVNRGSWKPSSVPAQTNFGSNGHSAPGLLNNMAAQVQGGGNNASSVVTSAARNLGFQHQEFNQQNQKQLRQQPQLPLSRPAPAVVAPNNAGSGAGERVRSFADISSFLPTTQNSTPGSTAVIRPLSETDDGDSADLSKQSPTKRLSR</sequence>
<keyword evidence="2" id="KW-1185">Reference proteome</keyword>
<comment type="caution">
    <text evidence="1">The sequence shown here is derived from an EMBL/GenBank/DDBJ whole genome shotgun (WGS) entry which is preliminary data.</text>
</comment>
<gene>
    <name evidence="1" type="primary">RAD52</name>
    <name evidence="1" type="ORF">LPJ66_000071</name>
</gene>
<accession>A0ACC1IWY0</accession>
<protein>
    <submittedName>
        <fullName evidence="1">DNA repair protein rad52</fullName>
    </submittedName>
</protein>
<evidence type="ECO:0000313" key="1">
    <source>
        <dbReference type="EMBL" id="KAJ1902311.1"/>
    </source>
</evidence>
<dbReference type="EMBL" id="JANBPG010000002">
    <property type="protein sequence ID" value="KAJ1902311.1"/>
    <property type="molecule type" value="Genomic_DNA"/>
</dbReference>
<proteinExistence type="predicted"/>
<organism evidence="1 2">
    <name type="scientific">Kickxella alabastrina</name>
    <dbReference type="NCBI Taxonomy" id="61397"/>
    <lineage>
        <taxon>Eukaryota</taxon>
        <taxon>Fungi</taxon>
        <taxon>Fungi incertae sedis</taxon>
        <taxon>Zoopagomycota</taxon>
        <taxon>Kickxellomycotina</taxon>
        <taxon>Kickxellomycetes</taxon>
        <taxon>Kickxellales</taxon>
        <taxon>Kickxellaceae</taxon>
        <taxon>Kickxella</taxon>
    </lineage>
</organism>
<dbReference type="Proteomes" id="UP001150581">
    <property type="component" value="Unassembled WGS sequence"/>
</dbReference>
<reference evidence="1" key="1">
    <citation type="submission" date="2022-07" db="EMBL/GenBank/DDBJ databases">
        <title>Phylogenomic reconstructions and comparative analyses of Kickxellomycotina fungi.</title>
        <authorList>
            <person name="Reynolds N.K."/>
            <person name="Stajich J.E."/>
            <person name="Barry K."/>
            <person name="Grigoriev I.V."/>
            <person name="Crous P."/>
            <person name="Smith M.E."/>
        </authorList>
    </citation>
    <scope>NUCLEOTIDE SEQUENCE</scope>
    <source>
        <strain evidence="1">Benny 63K</strain>
    </source>
</reference>
<evidence type="ECO:0000313" key="2">
    <source>
        <dbReference type="Proteomes" id="UP001150581"/>
    </source>
</evidence>
<name>A0ACC1IWY0_9FUNG</name>